<evidence type="ECO:0000256" key="8">
    <source>
        <dbReference type="ARBA" id="ARBA00022840"/>
    </source>
</evidence>
<dbReference type="GO" id="GO:0004592">
    <property type="term" value="F:pantoate-beta-alanine ligase activity"/>
    <property type="evidence" value="ECO:0007669"/>
    <property type="project" value="UniProtKB-EC"/>
</dbReference>
<evidence type="ECO:0000256" key="2">
    <source>
        <dbReference type="ARBA" id="ARBA00009256"/>
    </source>
</evidence>
<dbReference type="AlphaFoldDB" id="A0A4V3XA77"/>
<dbReference type="HAMAP" id="MF_00158">
    <property type="entry name" value="PanC"/>
    <property type="match status" value="1"/>
</dbReference>
<dbReference type="GO" id="GO:0005524">
    <property type="term" value="F:ATP binding"/>
    <property type="evidence" value="ECO:0007669"/>
    <property type="project" value="UniProtKB-KW"/>
</dbReference>
<dbReference type="Gene3D" id="3.30.1300.10">
    <property type="entry name" value="Pantoate-beta-alanine ligase, C-terminal domain"/>
    <property type="match status" value="1"/>
</dbReference>
<protein>
    <recommendedName>
        <fullName evidence="4">Pantoate--beta-alanine ligase</fullName>
        <ecNumber evidence="3">6.3.2.1</ecNumber>
    </recommendedName>
    <alternativeName>
        <fullName evidence="10">Pantoate-activating enzyme</fullName>
    </alternativeName>
    <alternativeName>
        <fullName evidence="9">Pantothenate synthetase</fullName>
    </alternativeName>
</protein>
<organism evidence="12 13">
    <name type="scientific">Hermanssonia centrifuga</name>
    <dbReference type="NCBI Taxonomy" id="98765"/>
    <lineage>
        <taxon>Eukaryota</taxon>
        <taxon>Fungi</taxon>
        <taxon>Dikarya</taxon>
        <taxon>Basidiomycota</taxon>
        <taxon>Agaricomycotina</taxon>
        <taxon>Agaricomycetes</taxon>
        <taxon>Polyporales</taxon>
        <taxon>Meruliaceae</taxon>
        <taxon>Hermanssonia</taxon>
    </lineage>
</organism>
<gene>
    <name evidence="12" type="ORF">EW026_g4868</name>
</gene>
<evidence type="ECO:0000256" key="6">
    <source>
        <dbReference type="ARBA" id="ARBA00022655"/>
    </source>
</evidence>
<dbReference type="NCBIfam" id="TIGR00018">
    <property type="entry name" value="panC"/>
    <property type="match status" value="1"/>
</dbReference>
<dbReference type="EMBL" id="SGPJ01000191">
    <property type="protein sequence ID" value="THG97072.1"/>
    <property type="molecule type" value="Genomic_DNA"/>
</dbReference>
<dbReference type="GO" id="GO:0015940">
    <property type="term" value="P:pantothenate biosynthetic process"/>
    <property type="evidence" value="ECO:0007669"/>
    <property type="project" value="UniProtKB-UniPathway"/>
</dbReference>
<reference evidence="12 13" key="1">
    <citation type="submission" date="2019-02" db="EMBL/GenBank/DDBJ databases">
        <title>Genome sequencing of the rare red list fungi Phlebia centrifuga.</title>
        <authorList>
            <person name="Buettner E."/>
            <person name="Kellner H."/>
        </authorList>
    </citation>
    <scope>NUCLEOTIDE SEQUENCE [LARGE SCALE GENOMIC DNA]</scope>
    <source>
        <strain evidence="12 13">DSM 108282</strain>
    </source>
</reference>
<comment type="caution">
    <text evidence="12">The sequence shown here is derived from an EMBL/GenBank/DDBJ whole genome shotgun (WGS) entry which is preliminary data.</text>
</comment>
<dbReference type="PANTHER" id="PTHR21299">
    <property type="entry name" value="CYTIDYLATE KINASE/PANTOATE-BETA-ALANINE LIGASE"/>
    <property type="match status" value="1"/>
</dbReference>
<proteinExistence type="inferred from homology"/>
<keyword evidence="13" id="KW-1185">Reference proteome</keyword>
<keyword evidence="7" id="KW-0547">Nucleotide-binding</keyword>
<comment type="pathway">
    <text evidence="1">Cofactor biosynthesis; (R)-pantothenate biosynthesis; (R)-pantothenate from (R)-pantoate and beta-alanine: step 1/1.</text>
</comment>
<keyword evidence="6" id="KW-0566">Pantothenate biosynthesis</keyword>
<dbReference type="InterPro" id="IPR014729">
    <property type="entry name" value="Rossmann-like_a/b/a_fold"/>
</dbReference>
<evidence type="ECO:0000256" key="1">
    <source>
        <dbReference type="ARBA" id="ARBA00004990"/>
    </source>
</evidence>
<evidence type="ECO:0000256" key="11">
    <source>
        <dbReference type="ARBA" id="ARBA00048258"/>
    </source>
</evidence>
<dbReference type="Proteomes" id="UP000309038">
    <property type="component" value="Unassembled WGS sequence"/>
</dbReference>
<evidence type="ECO:0000256" key="3">
    <source>
        <dbReference type="ARBA" id="ARBA00012219"/>
    </source>
</evidence>
<evidence type="ECO:0000256" key="10">
    <source>
        <dbReference type="ARBA" id="ARBA00032806"/>
    </source>
</evidence>
<evidence type="ECO:0000256" key="9">
    <source>
        <dbReference type="ARBA" id="ARBA00029902"/>
    </source>
</evidence>
<dbReference type="InterPro" id="IPR003721">
    <property type="entry name" value="Pantoate_ligase"/>
</dbReference>
<name>A0A4V3XA77_9APHY</name>
<sequence length="344" mass="38131">MSSDSGLPPSSIPILTSVASYRKWRQKAFEEKKSVGFVATMGALHDGHASLVRHSLVDNDLTVVSIFVNPAQFAPHEDLTTYPRTLPHDLEVLAALSLPTGNDLRTPSAVFLPSVHDMYPSGISQNVADQKGTFVEVKGFSHQMEGQTRPTFFRGVSTVVTKLFNIIQPTRTYFGQKDIQQALLLRRMTRDLLLSHPTPENLNIVPIARDPITSLALSSRNAYLTQSERDIAAPKMYAAMQKVKSHWESGRNKADSINEACAYLEKIAKDLAAQDFTIDVKLDYIEMNDPESFEVVPDVTTRTIWEAEAKGRPVILSAAMWVGKTRLIDNIILGDKILLGILDA</sequence>
<comment type="catalytic activity">
    <reaction evidence="11">
        <text>(R)-pantoate + beta-alanine + ATP = (R)-pantothenate + AMP + diphosphate + H(+)</text>
        <dbReference type="Rhea" id="RHEA:10912"/>
        <dbReference type="ChEBI" id="CHEBI:15378"/>
        <dbReference type="ChEBI" id="CHEBI:15980"/>
        <dbReference type="ChEBI" id="CHEBI:29032"/>
        <dbReference type="ChEBI" id="CHEBI:30616"/>
        <dbReference type="ChEBI" id="CHEBI:33019"/>
        <dbReference type="ChEBI" id="CHEBI:57966"/>
        <dbReference type="ChEBI" id="CHEBI:456215"/>
        <dbReference type="EC" id="6.3.2.1"/>
    </reaction>
</comment>
<evidence type="ECO:0000313" key="12">
    <source>
        <dbReference type="EMBL" id="THG97072.1"/>
    </source>
</evidence>
<evidence type="ECO:0000256" key="4">
    <source>
        <dbReference type="ARBA" id="ARBA00015647"/>
    </source>
</evidence>
<dbReference type="SUPFAM" id="SSF52374">
    <property type="entry name" value="Nucleotidylyl transferase"/>
    <property type="match status" value="1"/>
</dbReference>
<keyword evidence="5" id="KW-0436">Ligase</keyword>
<dbReference type="UniPathway" id="UPA00028">
    <property type="reaction ID" value="UER00005"/>
</dbReference>
<dbReference type="PANTHER" id="PTHR21299:SF1">
    <property type="entry name" value="PANTOATE--BETA-ALANINE LIGASE"/>
    <property type="match status" value="1"/>
</dbReference>
<comment type="similarity">
    <text evidence="2">Belongs to the pantothenate synthetase family.</text>
</comment>
<evidence type="ECO:0000313" key="13">
    <source>
        <dbReference type="Proteomes" id="UP000309038"/>
    </source>
</evidence>
<dbReference type="InterPro" id="IPR042176">
    <property type="entry name" value="Pantoate_ligase_C"/>
</dbReference>
<accession>A0A4V3XA77</accession>
<dbReference type="Gene3D" id="3.40.50.620">
    <property type="entry name" value="HUPs"/>
    <property type="match status" value="1"/>
</dbReference>
<dbReference type="FunFam" id="3.40.50.620:FF:000013">
    <property type="entry name" value="Pantothenate synthetase"/>
    <property type="match status" value="1"/>
</dbReference>
<dbReference type="EC" id="6.3.2.1" evidence="3"/>
<evidence type="ECO:0000256" key="5">
    <source>
        <dbReference type="ARBA" id="ARBA00022598"/>
    </source>
</evidence>
<dbReference type="Pfam" id="PF02569">
    <property type="entry name" value="Pantoate_ligase"/>
    <property type="match status" value="1"/>
</dbReference>
<keyword evidence="8" id="KW-0067">ATP-binding</keyword>
<evidence type="ECO:0000256" key="7">
    <source>
        <dbReference type="ARBA" id="ARBA00022741"/>
    </source>
</evidence>